<evidence type="ECO:0000313" key="6">
    <source>
        <dbReference type="EMBL" id="TNY20414.1"/>
    </source>
</evidence>
<evidence type="ECO:0000256" key="3">
    <source>
        <dbReference type="ARBA" id="ARBA00023157"/>
    </source>
</evidence>
<feature type="repeat" description="TPR" evidence="4">
    <location>
        <begin position="123"/>
        <end position="156"/>
    </location>
</feature>
<dbReference type="PRINTS" id="PR00421">
    <property type="entry name" value="THIOREDOXIN"/>
</dbReference>
<evidence type="ECO:0000256" key="2">
    <source>
        <dbReference type="ARBA" id="ARBA00022803"/>
    </source>
</evidence>
<protein>
    <submittedName>
        <fullName evidence="6">Thioredoxin-domain-containing protein</fullName>
    </submittedName>
</protein>
<dbReference type="CDD" id="cd02947">
    <property type="entry name" value="TRX_family"/>
    <property type="match status" value="1"/>
</dbReference>
<dbReference type="AlphaFoldDB" id="A0A5C5FWI9"/>
<dbReference type="GO" id="GO:0006950">
    <property type="term" value="P:response to stress"/>
    <property type="evidence" value="ECO:0007669"/>
    <property type="project" value="UniProtKB-ARBA"/>
</dbReference>
<evidence type="ECO:0000313" key="7">
    <source>
        <dbReference type="Proteomes" id="UP000311382"/>
    </source>
</evidence>
<dbReference type="InterPro" id="IPR017937">
    <property type="entry name" value="Thioredoxin_CS"/>
</dbReference>
<dbReference type="SUPFAM" id="SSF48452">
    <property type="entry name" value="TPR-like"/>
    <property type="match status" value="1"/>
</dbReference>
<name>A0A5C5FWI9_9BASI</name>
<dbReference type="InterPro" id="IPR036249">
    <property type="entry name" value="Thioredoxin-like_sf"/>
</dbReference>
<accession>A0A5C5FWI9</accession>
<dbReference type="PROSITE" id="PS00194">
    <property type="entry name" value="THIOREDOXIN_1"/>
    <property type="match status" value="1"/>
</dbReference>
<evidence type="ECO:0000256" key="4">
    <source>
        <dbReference type="PROSITE-ProRule" id="PRU00339"/>
    </source>
</evidence>
<dbReference type="Pfam" id="PF07719">
    <property type="entry name" value="TPR_2"/>
    <property type="match status" value="1"/>
</dbReference>
<dbReference type="SUPFAM" id="SSF52833">
    <property type="entry name" value="Thioredoxin-like"/>
    <property type="match status" value="1"/>
</dbReference>
<keyword evidence="2 4" id="KW-0802">TPR repeat</keyword>
<dbReference type="Pfam" id="PF13432">
    <property type="entry name" value="TPR_16"/>
    <property type="match status" value="1"/>
</dbReference>
<dbReference type="InterPro" id="IPR013766">
    <property type="entry name" value="Thioredoxin_domain"/>
</dbReference>
<dbReference type="PROSITE" id="PS50005">
    <property type="entry name" value="TPR"/>
    <property type="match status" value="1"/>
</dbReference>
<dbReference type="PANTHER" id="PTHR46115">
    <property type="entry name" value="THIOREDOXIN-LIKE PROTEIN 1"/>
    <property type="match status" value="1"/>
</dbReference>
<dbReference type="STRING" id="5288.A0A5C5FWI9"/>
<proteinExistence type="predicted"/>
<dbReference type="OrthoDB" id="2121326at2759"/>
<reference evidence="6 7" key="1">
    <citation type="submission" date="2019-03" db="EMBL/GenBank/DDBJ databases">
        <title>Rhodosporidium diobovatum UCD-FST 08-225 genome sequencing, assembly, and annotation.</title>
        <authorList>
            <person name="Fakankun I.U."/>
            <person name="Fristensky B."/>
            <person name="Levin D.B."/>
        </authorList>
    </citation>
    <scope>NUCLEOTIDE SEQUENCE [LARGE SCALE GENOMIC DNA]</scope>
    <source>
        <strain evidence="6 7">UCD-FST 08-225</strain>
    </source>
</reference>
<dbReference type="SMART" id="SM00028">
    <property type="entry name" value="TPR"/>
    <property type="match status" value="2"/>
</dbReference>
<dbReference type="EMBL" id="SOZI01000067">
    <property type="protein sequence ID" value="TNY20414.1"/>
    <property type="molecule type" value="Genomic_DNA"/>
</dbReference>
<feature type="domain" description="Thioredoxin" evidence="5">
    <location>
        <begin position="1"/>
        <end position="111"/>
    </location>
</feature>
<evidence type="ECO:0000256" key="1">
    <source>
        <dbReference type="ARBA" id="ARBA00022737"/>
    </source>
</evidence>
<dbReference type="Pfam" id="PF00085">
    <property type="entry name" value="Thioredoxin"/>
    <property type="match status" value="1"/>
</dbReference>
<dbReference type="InterPro" id="IPR019734">
    <property type="entry name" value="TPR_rpt"/>
</dbReference>
<dbReference type="PROSITE" id="PS51352">
    <property type="entry name" value="THIOREDOXIN_2"/>
    <property type="match status" value="1"/>
</dbReference>
<dbReference type="InterPro" id="IPR011990">
    <property type="entry name" value="TPR-like_helical_dom_sf"/>
</dbReference>
<evidence type="ECO:0000259" key="5">
    <source>
        <dbReference type="PROSITE" id="PS51352"/>
    </source>
</evidence>
<gene>
    <name evidence="6" type="ORF">DMC30DRAFT_352347</name>
</gene>
<keyword evidence="1" id="KW-0677">Repeat</keyword>
<keyword evidence="7" id="KW-1185">Reference proteome</keyword>
<comment type="caution">
    <text evidence="6">The sequence shown here is derived from an EMBL/GenBank/DDBJ whole genome shotgun (WGS) entry which is preliminary data.</text>
</comment>
<keyword evidence="3" id="KW-1015">Disulfide bond</keyword>
<sequence length="241" mass="25043">MPNGPVEINSVAQWNQTLRGATASGQTVVVDCYATWCGPCKAIAPVFDRLASELSHVVFVRVDVDRLAPIAQKYAVTAMPTFFAIKAGKVVETLKGADPAGLTRLAKTHAGPNPPVPPLAPEADKAKEEGNALFKAGDFAGAREAFGRAIALAPNSFTLLGNRSLAALKLPTPDYAAALADAEAAVALAPTWAKGHVRRGEALEGLGRTADAVGAFEEAVRTGSGTVRTGAFSFLVSQHLL</sequence>
<dbReference type="Gene3D" id="1.25.40.10">
    <property type="entry name" value="Tetratricopeptide repeat domain"/>
    <property type="match status" value="1"/>
</dbReference>
<dbReference type="InterPro" id="IPR013105">
    <property type="entry name" value="TPR_2"/>
</dbReference>
<organism evidence="6 7">
    <name type="scientific">Rhodotorula diobovata</name>
    <dbReference type="NCBI Taxonomy" id="5288"/>
    <lineage>
        <taxon>Eukaryota</taxon>
        <taxon>Fungi</taxon>
        <taxon>Dikarya</taxon>
        <taxon>Basidiomycota</taxon>
        <taxon>Pucciniomycotina</taxon>
        <taxon>Microbotryomycetes</taxon>
        <taxon>Sporidiobolales</taxon>
        <taxon>Sporidiobolaceae</taxon>
        <taxon>Rhodotorula</taxon>
    </lineage>
</organism>
<dbReference type="Gene3D" id="3.40.30.10">
    <property type="entry name" value="Glutaredoxin"/>
    <property type="match status" value="1"/>
</dbReference>
<dbReference type="Proteomes" id="UP000311382">
    <property type="component" value="Unassembled WGS sequence"/>
</dbReference>